<dbReference type="AlphaFoldDB" id="A0A9J6AXP9"/>
<reference evidence="2 3" key="1">
    <citation type="submission" date="2020-09" db="EMBL/GenBank/DDBJ databases">
        <title>De no assembly of potato wild relative species, Solanum commersonii.</title>
        <authorList>
            <person name="Cho K."/>
        </authorList>
    </citation>
    <scope>NUCLEOTIDE SEQUENCE [LARGE SCALE GENOMIC DNA]</scope>
    <source>
        <strain evidence="2">LZ3.2</strain>
        <tissue evidence="2">Leaf</tissue>
    </source>
</reference>
<dbReference type="EMBL" id="JACXVP010000001">
    <property type="protein sequence ID" value="KAG5629161.1"/>
    <property type="molecule type" value="Genomic_DNA"/>
</dbReference>
<feature type="region of interest" description="Disordered" evidence="1">
    <location>
        <begin position="74"/>
        <end position="99"/>
    </location>
</feature>
<accession>A0A9J6AXP9</accession>
<keyword evidence="3" id="KW-1185">Reference proteome</keyword>
<feature type="compositionally biased region" description="Low complexity" evidence="1">
    <location>
        <begin position="74"/>
        <end position="83"/>
    </location>
</feature>
<organism evidence="2 3">
    <name type="scientific">Solanum commersonii</name>
    <name type="common">Commerson's wild potato</name>
    <name type="synonym">Commerson's nightshade</name>
    <dbReference type="NCBI Taxonomy" id="4109"/>
    <lineage>
        <taxon>Eukaryota</taxon>
        <taxon>Viridiplantae</taxon>
        <taxon>Streptophyta</taxon>
        <taxon>Embryophyta</taxon>
        <taxon>Tracheophyta</taxon>
        <taxon>Spermatophyta</taxon>
        <taxon>Magnoliopsida</taxon>
        <taxon>eudicotyledons</taxon>
        <taxon>Gunneridae</taxon>
        <taxon>Pentapetalae</taxon>
        <taxon>asterids</taxon>
        <taxon>lamiids</taxon>
        <taxon>Solanales</taxon>
        <taxon>Solanaceae</taxon>
        <taxon>Solanoideae</taxon>
        <taxon>Solaneae</taxon>
        <taxon>Solanum</taxon>
    </lineage>
</organism>
<comment type="caution">
    <text evidence="2">The sequence shown here is derived from an EMBL/GenBank/DDBJ whole genome shotgun (WGS) entry which is preliminary data.</text>
</comment>
<name>A0A9J6AXP9_SOLCO</name>
<proteinExistence type="predicted"/>
<sequence length="176" mass="19852">MGLNAAKRAWFKGFKSLFTKELSMVKFDILPKQLCDDLTNYGLTNDEPVEVGAMEKKSLLPIKVRYTNIEDGSVVKDGSSSSEAKLRSPRKAQNDSATEFDRELRLYPPSKKNTQRPPHKSFASCLMLEASIINTSLKVGNGHKNFLLGRQLIRTWFTQTISNPPLFYSPFSIFGE</sequence>
<evidence type="ECO:0000256" key="1">
    <source>
        <dbReference type="SAM" id="MobiDB-lite"/>
    </source>
</evidence>
<dbReference type="Proteomes" id="UP000824120">
    <property type="component" value="Chromosome 1"/>
</dbReference>
<protein>
    <submittedName>
        <fullName evidence="2">Uncharacterized protein</fullName>
    </submittedName>
</protein>
<gene>
    <name evidence="2" type="ORF">H5410_000878</name>
</gene>
<evidence type="ECO:0000313" key="2">
    <source>
        <dbReference type="EMBL" id="KAG5629161.1"/>
    </source>
</evidence>
<evidence type="ECO:0000313" key="3">
    <source>
        <dbReference type="Proteomes" id="UP000824120"/>
    </source>
</evidence>